<gene>
    <name evidence="1" type="ORF">FJM65_12640</name>
</gene>
<reference evidence="1 2" key="1">
    <citation type="submission" date="2019-06" db="EMBL/GenBank/DDBJ databases">
        <title>A novel bacterium of genus Pontibacter, isolated from marine sediment.</title>
        <authorList>
            <person name="Huang H."/>
            <person name="Mo K."/>
            <person name="Hu Y."/>
        </authorList>
    </citation>
    <scope>NUCLEOTIDE SEQUENCE [LARGE SCALE GENOMIC DNA]</scope>
    <source>
        <strain evidence="1 2">HB172049</strain>
    </source>
</reference>
<evidence type="ECO:0000313" key="1">
    <source>
        <dbReference type="EMBL" id="TPE43597.1"/>
    </source>
</evidence>
<accession>A0A501W9U6</accession>
<dbReference type="EMBL" id="VFRQ01000006">
    <property type="protein sequence ID" value="TPE43597.1"/>
    <property type="molecule type" value="Genomic_DNA"/>
</dbReference>
<protein>
    <submittedName>
        <fullName evidence="1">Uncharacterized protein</fullName>
    </submittedName>
</protein>
<proteinExistence type="predicted"/>
<dbReference type="RefSeq" id="WP_140621900.1">
    <property type="nucleotide sequence ID" value="NZ_VFRQ01000006.1"/>
</dbReference>
<organism evidence="1 2">
    <name type="scientific">Pontibacter mangrovi</name>
    <dbReference type="NCBI Taxonomy" id="2589816"/>
    <lineage>
        <taxon>Bacteria</taxon>
        <taxon>Pseudomonadati</taxon>
        <taxon>Bacteroidota</taxon>
        <taxon>Cytophagia</taxon>
        <taxon>Cytophagales</taxon>
        <taxon>Hymenobacteraceae</taxon>
        <taxon>Pontibacter</taxon>
    </lineage>
</organism>
<dbReference type="Proteomes" id="UP000316727">
    <property type="component" value="Unassembled WGS sequence"/>
</dbReference>
<comment type="caution">
    <text evidence="1">The sequence shown here is derived from an EMBL/GenBank/DDBJ whole genome shotgun (WGS) entry which is preliminary data.</text>
</comment>
<dbReference type="AlphaFoldDB" id="A0A501W9U6"/>
<evidence type="ECO:0000313" key="2">
    <source>
        <dbReference type="Proteomes" id="UP000316727"/>
    </source>
</evidence>
<sequence>MTILNNEQVYKDKDITIHKLYCPQKQLFGLSLQSKDGRKDLHPAYKSIIKFFTNGMGVAITPEGQYLWVDRDLNLSQMSMNDETMISALYVPNSVCNCVGTTEEAECNLCVNGIIRNAENFRRLQHAEHLTYEYETHLGAYRITLHEEKSITTVYNYLWRICDMEDALQEMIDEAEKREKACNDRIVQLCIVEDLGEEAHFRILLKSYRAEIEVIDTSLSLDVVDKRIYLDI</sequence>
<dbReference type="OrthoDB" id="855070at2"/>
<keyword evidence="2" id="KW-1185">Reference proteome</keyword>
<name>A0A501W9U6_9BACT</name>